<gene>
    <name evidence="7" type="ORF">EWM63_22525</name>
</gene>
<comment type="subcellular location">
    <subcellularLocation>
        <location evidence="1">Cell outer membrane</location>
    </subcellularLocation>
</comment>
<dbReference type="EMBL" id="CP035913">
    <property type="protein sequence ID" value="QBE65421.1"/>
    <property type="molecule type" value="Genomic_DNA"/>
</dbReference>
<evidence type="ECO:0000256" key="4">
    <source>
        <dbReference type="ARBA" id="ARBA00023136"/>
    </source>
</evidence>
<feature type="chain" id="PRO_5020557582" evidence="6">
    <location>
        <begin position="23"/>
        <end position="287"/>
    </location>
</feature>
<dbReference type="InterPro" id="IPR010583">
    <property type="entry name" value="MipA"/>
</dbReference>
<evidence type="ECO:0000256" key="6">
    <source>
        <dbReference type="SAM" id="SignalP"/>
    </source>
</evidence>
<protein>
    <submittedName>
        <fullName evidence="7">MipA/OmpV family protein</fullName>
    </submittedName>
</protein>
<feature type="signal peptide" evidence="6">
    <location>
        <begin position="1"/>
        <end position="22"/>
    </location>
</feature>
<dbReference type="KEGG" id="plue:EWM63_22525"/>
<dbReference type="OrthoDB" id="5290976at2"/>
<reference evidence="7 8" key="1">
    <citation type="submission" date="2019-02" db="EMBL/GenBank/DDBJ databases">
        <title>Draft Genome Sequences of Six Type Strains of the Genus Massilia.</title>
        <authorList>
            <person name="Miess H."/>
            <person name="Frediansyhah A."/>
            <person name="Gross H."/>
        </authorList>
    </citation>
    <scope>NUCLEOTIDE SEQUENCE [LARGE SCALE GENOMIC DNA]</scope>
    <source>
        <strain evidence="7 8">DSM 17473</strain>
    </source>
</reference>
<dbReference type="PANTHER" id="PTHR38776:SF1">
    <property type="entry name" value="MLTA-INTERACTING PROTEIN-RELATED"/>
    <property type="match status" value="1"/>
</dbReference>
<evidence type="ECO:0000256" key="5">
    <source>
        <dbReference type="ARBA" id="ARBA00023237"/>
    </source>
</evidence>
<keyword evidence="8" id="KW-1185">Reference proteome</keyword>
<organism evidence="7 8">
    <name type="scientific">Pseudoduganella lutea</name>
    <dbReference type="NCBI Taxonomy" id="321985"/>
    <lineage>
        <taxon>Bacteria</taxon>
        <taxon>Pseudomonadati</taxon>
        <taxon>Pseudomonadota</taxon>
        <taxon>Betaproteobacteria</taxon>
        <taxon>Burkholderiales</taxon>
        <taxon>Oxalobacteraceae</taxon>
        <taxon>Telluria group</taxon>
        <taxon>Pseudoduganella</taxon>
    </lineage>
</organism>
<sequence>MPTSLPILRVSLWTCLCLPMLAALAPASAQQQPVPAPDLPLWEVGLFGGAASTPAYPGADDRSARALVLPLVIYRGKIIRADRSGVSARLINSDRVELDLGFALSLPARSDDVAAREGMPDLNSLLEFGPRLKVLLAEPGPNSRVRLELPLRVPLELRNGFARQGLVFEPRVVFETGDGTGKWQADATAGAVFGNARLHGYFYDVAPRYATASRPEYDASGGLLMTRLGLSLSRRLTPDWRVFGFTRYDNHSHAANRDSPLFRKTSGVSVGAGFTWTIHRSAARAWE</sequence>
<dbReference type="Pfam" id="PF06629">
    <property type="entry name" value="MipA"/>
    <property type="match status" value="1"/>
</dbReference>
<keyword evidence="3 6" id="KW-0732">Signal</keyword>
<dbReference type="GO" id="GO:0009279">
    <property type="term" value="C:cell outer membrane"/>
    <property type="evidence" value="ECO:0007669"/>
    <property type="project" value="UniProtKB-SubCell"/>
</dbReference>
<dbReference type="Proteomes" id="UP000290637">
    <property type="component" value="Chromosome"/>
</dbReference>
<dbReference type="PANTHER" id="PTHR38776">
    <property type="entry name" value="MLTA-INTERACTING PROTEIN-RELATED"/>
    <property type="match status" value="1"/>
</dbReference>
<keyword evidence="5" id="KW-0998">Cell outer membrane</keyword>
<accession>A0A4P6L206</accession>
<keyword evidence="4" id="KW-0472">Membrane</keyword>
<name>A0A4P6L206_9BURK</name>
<evidence type="ECO:0000256" key="1">
    <source>
        <dbReference type="ARBA" id="ARBA00004442"/>
    </source>
</evidence>
<evidence type="ECO:0000313" key="8">
    <source>
        <dbReference type="Proteomes" id="UP000290637"/>
    </source>
</evidence>
<dbReference type="AlphaFoldDB" id="A0A4P6L206"/>
<evidence type="ECO:0000256" key="2">
    <source>
        <dbReference type="ARBA" id="ARBA00005722"/>
    </source>
</evidence>
<proteinExistence type="inferred from homology"/>
<evidence type="ECO:0000256" key="3">
    <source>
        <dbReference type="ARBA" id="ARBA00022729"/>
    </source>
</evidence>
<comment type="similarity">
    <text evidence="2">Belongs to the MipA/OmpV family.</text>
</comment>
<evidence type="ECO:0000313" key="7">
    <source>
        <dbReference type="EMBL" id="QBE65421.1"/>
    </source>
</evidence>